<dbReference type="InterPro" id="IPR014782">
    <property type="entry name" value="Peptidase_M1_dom"/>
</dbReference>
<evidence type="ECO:0000259" key="2">
    <source>
        <dbReference type="Pfam" id="PF01433"/>
    </source>
</evidence>
<dbReference type="SUPFAM" id="SSF55486">
    <property type="entry name" value="Metalloproteases ('zincins'), catalytic domain"/>
    <property type="match status" value="1"/>
</dbReference>
<evidence type="ECO:0000313" key="3">
    <source>
        <dbReference type="EMBL" id="RKN21387.1"/>
    </source>
</evidence>
<gene>
    <name evidence="3" type="ORF">D7147_11565</name>
</gene>
<reference evidence="3 4" key="1">
    <citation type="submission" date="2018-09" db="EMBL/GenBank/DDBJ databases">
        <title>Micromonospora sp. nov. MS1-9, isolated from a root of Musa sp.</title>
        <authorList>
            <person name="Kuncharoen N."/>
            <person name="Kudo T."/>
            <person name="Ohkuma M."/>
            <person name="Yuki M."/>
            <person name="Tanasupawat S."/>
        </authorList>
    </citation>
    <scope>NUCLEOTIDE SEQUENCE [LARGE SCALE GENOMIC DNA]</scope>
    <source>
        <strain evidence="3 4">NGC1-4</strain>
    </source>
</reference>
<dbReference type="PANTHER" id="PTHR45726:SF3">
    <property type="entry name" value="LEUKOTRIENE A-4 HYDROLASE"/>
    <property type="match status" value="1"/>
</dbReference>
<evidence type="ECO:0000313" key="4">
    <source>
        <dbReference type="Proteomes" id="UP000271548"/>
    </source>
</evidence>
<feature type="region of interest" description="Disordered" evidence="1">
    <location>
        <begin position="27"/>
        <end position="70"/>
    </location>
</feature>
<dbReference type="EMBL" id="RAZS01000003">
    <property type="protein sequence ID" value="RKN21387.1"/>
    <property type="molecule type" value="Genomic_DNA"/>
</dbReference>
<dbReference type="InterPro" id="IPR027268">
    <property type="entry name" value="Peptidase_M4/M1_CTD_sf"/>
</dbReference>
<dbReference type="InterPro" id="IPR034015">
    <property type="entry name" value="M1_LTA4H"/>
</dbReference>
<feature type="compositionally biased region" description="Low complexity" evidence="1">
    <location>
        <begin position="98"/>
        <end position="117"/>
    </location>
</feature>
<comment type="caution">
    <text evidence="3">The sequence shown here is derived from an EMBL/GenBank/DDBJ whole genome shotgun (WGS) entry which is preliminary data.</text>
</comment>
<organism evidence="3 4">
    <name type="scientific">Micromonospora musae</name>
    <dbReference type="NCBI Taxonomy" id="1894970"/>
    <lineage>
        <taxon>Bacteria</taxon>
        <taxon>Bacillati</taxon>
        <taxon>Actinomycetota</taxon>
        <taxon>Actinomycetes</taxon>
        <taxon>Micromonosporales</taxon>
        <taxon>Micromonosporaceae</taxon>
        <taxon>Micromonospora</taxon>
    </lineage>
</organism>
<evidence type="ECO:0000256" key="1">
    <source>
        <dbReference type="SAM" id="MobiDB-lite"/>
    </source>
</evidence>
<feature type="region of interest" description="Disordered" evidence="1">
    <location>
        <begin position="98"/>
        <end position="124"/>
    </location>
</feature>
<dbReference type="Pfam" id="PF01433">
    <property type="entry name" value="Peptidase_M1"/>
    <property type="match status" value="1"/>
</dbReference>
<feature type="domain" description="Peptidase M1 membrane alanine aminopeptidase" evidence="2">
    <location>
        <begin position="393"/>
        <end position="528"/>
    </location>
</feature>
<dbReference type="CDD" id="cd09604">
    <property type="entry name" value="M1_APN_like"/>
    <property type="match status" value="1"/>
</dbReference>
<keyword evidence="4" id="KW-1185">Reference proteome</keyword>
<dbReference type="PANTHER" id="PTHR45726">
    <property type="entry name" value="LEUKOTRIENE A-4 HYDROLASE"/>
    <property type="match status" value="1"/>
</dbReference>
<name>A0ABX9RDN1_9ACTN</name>
<dbReference type="Gene3D" id="1.10.390.10">
    <property type="entry name" value="Neutral Protease Domain 2"/>
    <property type="match status" value="1"/>
</dbReference>
<protein>
    <submittedName>
        <fullName evidence="3">M1 family peptidase</fullName>
    </submittedName>
</protein>
<proteinExistence type="predicted"/>
<accession>A0ABX9RDN1</accession>
<feature type="compositionally biased region" description="Basic and acidic residues" evidence="1">
    <location>
        <begin position="35"/>
        <end position="53"/>
    </location>
</feature>
<sequence>MGTGGVTCDARGSETFQLNRDTSTLMFTGPIDMPLRAKSDGGGHPGDGKRASMDRSLPTTRGESMSSLTLLSRSRSDRHLSRALTLLLLVGAAAASVSPSPASAQAPTQTAPRASPQESRGPGFVNYDVRLTADDTGGSWHGGMSVRFVNTTGVVLDTIWLRLWGNGEDGCAAPAVRVTRLSGGTAGDPAVGCTALPVRMAHPLRPGQPALVRFDLHIAVPDRDARFGHNGPYYLLGHALPVLAVHDGKGWHLDSYSTGGESNFSLTADWTVRLDHPRALAIPATGSAVARPARPGRTLTTIAAKRVRDFAFAAGPFGKREALTRHGVLVRLWFADDVSAAEVDDTLAGAVEYMDTFAGWFGRYPYPEVDLVSSHFDWGSMEYPTYVVTYPARTAVAHELAHQWWYGLVGNDQYADPWLDEAIAEYAKQRATGDENPLCADPFWPSPDARVTSGMDYFNANGGYSLVVYLLGSCLMHDLERTMGPDRWLAFLRDYATTHRYGVSTPVAFRAEAQAASPVDLAPVFHRWRAS</sequence>
<dbReference type="Proteomes" id="UP000271548">
    <property type="component" value="Unassembled WGS sequence"/>
</dbReference>